<reference evidence="3" key="1">
    <citation type="submission" date="2023-01" db="EMBL/GenBank/DDBJ databases">
        <title>Genome assembly of the deep-sea coral Lophelia pertusa.</title>
        <authorList>
            <person name="Herrera S."/>
            <person name="Cordes E."/>
        </authorList>
    </citation>
    <scope>NUCLEOTIDE SEQUENCE</scope>
    <source>
        <strain evidence="3">USNM1676648</strain>
        <tissue evidence="3">Polyp</tissue>
    </source>
</reference>
<protein>
    <recommendedName>
        <fullName evidence="2">EGF-like domain-containing protein</fullName>
    </recommendedName>
</protein>
<evidence type="ECO:0000259" key="2">
    <source>
        <dbReference type="PROSITE" id="PS50026"/>
    </source>
</evidence>
<accession>A0A9X0CZ20</accession>
<keyword evidence="4" id="KW-1185">Reference proteome</keyword>
<proteinExistence type="predicted"/>
<name>A0A9X0CZ20_9CNID</name>
<evidence type="ECO:0000313" key="3">
    <source>
        <dbReference type="EMBL" id="KAJ7380820.1"/>
    </source>
</evidence>
<organism evidence="3 4">
    <name type="scientific">Desmophyllum pertusum</name>
    <dbReference type="NCBI Taxonomy" id="174260"/>
    <lineage>
        <taxon>Eukaryota</taxon>
        <taxon>Metazoa</taxon>
        <taxon>Cnidaria</taxon>
        <taxon>Anthozoa</taxon>
        <taxon>Hexacorallia</taxon>
        <taxon>Scleractinia</taxon>
        <taxon>Caryophylliina</taxon>
        <taxon>Caryophylliidae</taxon>
        <taxon>Desmophyllum</taxon>
    </lineage>
</organism>
<feature type="disulfide bond" evidence="1">
    <location>
        <begin position="10"/>
        <end position="19"/>
    </location>
</feature>
<feature type="domain" description="EGF-like" evidence="2">
    <location>
        <begin position="1"/>
        <end position="20"/>
    </location>
</feature>
<evidence type="ECO:0000256" key="1">
    <source>
        <dbReference type="PROSITE-ProRule" id="PRU00076"/>
    </source>
</evidence>
<dbReference type="PROSITE" id="PS50026">
    <property type="entry name" value="EGF_3"/>
    <property type="match status" value="1"/>
</dbReference>
<dbReference type="Proteomes" id="UP001163046">
    <property type="component" value="Unassembled WGS sequence"/>
</dbReference>
<keyword evidence="1" id="KW-1015">Disulfide bond</keyword>
<dbReference type="EMBL" id="MU826352">
    <property type="protein sequence ID" value="KAJ7380820.1"/>
    <property type="molecule type" value="Genomic_DNA"/>
</dbReference>
<sequence>MVDGAATCSCPDGFVGDRCQDCDISKNLVACGINGNCVKISDVCSKQVTCSLTPQQITKYCGGEYPMSSVNSALRRPL</sequence>
<comment type="caution">
    <text evidence="3">The sequence shown here is derived from an EMBL/GenBank/DDBJ whole genome shotgun (WGS) entry which is preliminary data.</text>
</comment>
<dbReference type="PROSITE" id="PS00022">
    <property type="entry name" value="EGF_1"/>
    <property type="match status" value="1"/>
</dbReference>
<dbReference type="AlphaFoldDB" id="A0A9X0CZ20"/>
<evidence type="ECO:0000313" key="4">
    <source>
        <dbReference type="Proteomes" id="UP001163046"/>
    </source>
</evidence>
<dbReference type="InterPro" id="IPR000742">
    <property type="entry name" value="EGF"/>
</dbReference>
<keyword evidence="1" id="KW-0245">EGF-like domain</keyword>
<comment type="caution">
    <text evidence="1">Lacks conserved residue(s) required for the propagation of feature annotation.</text>
</comment>
<gene>
    <name evidence="3" type="ORF">OS493_007207</name>
</gene>